<dbReference type="GO" id="GO:0005685">
    <property type="term" value="C:U1 snRNP"/>
    <property type="evidence" value="ECO:0007669"/>
    <property type="project" value="TreeGrafter"/>
</dbReference>
<evidence type="ECO:0000256" key="1">
    <source>
        <dbReference type="ARBA" id="ARBA00004123"/>
    </source>
</evidence>
<evidence type="ECO:0000256" key="5">
    <source>
        <dbReference type="ARBA" id="ARBA00023242"/>
    </source>
</evidence>
<dbReference type="STRING" id="289078.A0A2X0MNB3"/>
<keyword evidence="2" id="KW-0507">mRNA processing</keyword>
<dbReference type="PANTHER" id="PTHR11864:SF0">
    <property type="entry name" value="PRP40 PRE-MRNA PROCESSING FACTOR 40 HOMOLOG A (YEAST)"/>
    <property type="match status" value="1"/>
</dbReference>
<feature type="region of interest" description="Disordered" evidence="7">
    <location>
        <begin position="192"/>
        <end position="235"/>
    </location>
</feature>
<dbReference type="OrthoDB" id="187617at2759"/>
<dbReference type="GO" id="GO:0071004">
    <property type="term" value="C:U2-type prespliceosome"/>
    <property type="evidence" value="ECO:0007669"/>
    <property type="project" value="TreeGrafter"/>
</dbReference>
<evidence type="ECO:0000259" key="9">
    <source>
        <dbReference type="PROSITE" id="PS51676"/>
    </source>
</evidence>
<dbReference type="SUPFAM" id="SSF81698">
    <property type="entry name" value="FF domain"/>
    <property type="match status" value="3"/>
</dbReference>
<dbReference type="CDD" id="cd00201">
    <property type="entry name" value="WW"/>
    <property type="match status" value="2"/>
</dbReference>
<proteinExistence type="predicted"/>
<keyword evidence="3" id="KW-0677">Repeat</keyword>
<comment type="subcellular location">
    <subcellularLocation>
        <location evidence="1">Nucleus</location>
    </subcellularLocation>
</comment>
<feature type="compositionally biased region" description="Basic and acidic residues" evidence="7">
    <location>
        <begin position="218"/>
        <end position="235"/>
    </location>
</feature>
<evidence type="ECO:0000256" key="7">
    <source>
        <dbReference type="SAM" id="MobiDB-lite"/>
    </source>
</evidence>
<dbReference type="InterPro" id="IPR002713">
    <property type="entry name" value="FF_domain"/>
</dbReference>
<dbReference type="InterPro" id="IPR036517">
    <property type="entry name" value="FF_domain_sf"/>
</dbReference>
<feature type="compositionally biased region" description="Low complexity" evidence="7">
    <location>
        <begin position="9"/>
        <end position="31"/>
    </location>
</feature>
<dbReference type="SUPFAM" id="SSF51045">
    <property type="entry name" value="WW domain"/>
    <property type="match status" value="2"/>
</dbReference>
<reference evidence="11" key="1">
    <citation type="submission" date="2016-10" db="EMBL/GenBank/DDBJ databases">
        <authorList>
            <person name="Jeantristanb JTB J.-T."/>
            <person name="Ricardo R."/>
        </authorList>
    </citation>
    <scope>NUCLEOTIDE SEQUENCE [LARGE SCALE GENOMIC DNA]</scope>
</reference>
<feature type="compositionally biased region" description="Pro residues" evidence="7">
    <location>
        <begin position="123"/>
        <end position="136"/>
    </location>
</feature>
<dbReference type="PROSITE" id="PS50020">
    <property type="entry name" value="WW_DOMAIN_2"/>
    <property type="match status" value="2"/>
</dbReference>
<dbReference type="SMART" id="SM00441">
    <property type="entry name" value="FF"/>
    <property type="match status" value="4"/>
</dbReference>
<dbReference type="AlphaFoldDB" id="A0A2X0MNB3"/>
<protein>
    <submittedName>
        <fullName evidence="10">BZ3500_MvSof-1268-A1-R1_Chr6-2g08616 protein</fullName>
    </submittedName>
</protein>
<organism evidence="10 11">
    <name type="scientific">Microbotryum saponariae</name>
    <dbReference type="NCBI Taxonomy" id="289078"/>
    <lineage>
        <taxon>Eukaryota</taxon>
        <taxon>Fungi</taxon>
        <taxon>Dikarya</taxon>
        <taxon>Basidiomycota</taxon>
        <taxon>Pucciniomycotina</taxon>
        <taxon>Microbotryomycetes</taxon>
        <taxon>Microbotryales</taxon>
        <taxon>Microbotryaceae</taxon>
        <taxon>Microbotryum</taxon>
    </lineage>
</organism>
<feature type="domain" description="FF" evidence="9">
    <location>
        <begin position="468"/>
        <end position="529"/>
    </location>
</feature>
<evidence type="ECO:0000313" key="10">
    <source>
        <dbReference type="EMBL" id="SCZ93335.1"/>
    </source>
</evidence>
<feature type="domain" description="WW" evidence="8">
    <location>
        <begin position="76"/>
        <end position="108"/>
    </location>
</feature>
<evidence type="ECO:0000256" key="2">
    <source>
        <dbReference type="ARBA" id="ARBA00022664"/>
    </source>
</evidence>
<keyword evidence="11" id="KW-1185">Reference proteome</keyword>
<evidence type="ECO:0000256" key="6">
    <source>
        <dbReference type="SAM" id="Coils"/>
    </source>
</evidence>
<evidence type="ECO:0000256" key="3">
    <source>
        <dbReference type="ARBA" id="ARBA00022737"/>
    </source>
</evidence>
<sequence>MSVPPTPQSPVAALASPAPGAASTLHGPPAGAAPAAGGGFWTKAISPDGRPFYNHSITKESVWEKPSELKTPAELEAEKTPWKEYEANGRPYWVHAETKETTWTIPAVVQDILHRYSTNSPIPPPIPHSPLPPPPALSSMSPRHMGNPNFQPGQMPMRPPMNQMSPPHPQVSGPPLVGGGALVGPGGFVPSGANAMSPDPTHRNNHHHHHHHNHNQNHRGDRHDERDRSHDRFGHDGIPRFRNFHDAEAAFMDMLSAFKVDASWTWEQVMKETITDPYYKALKTLTERKAAFEKYLVKTVEREKEEREASLERCRREWGRVLEKLNGGTMMENGVKSWWSFERAKKELEIKASDVWGMPRNDEERKALFKEFIEALKEKEETMRKEVRTKNLEKLTSILRSLNLDLAGPLRWQDARSTIVRTPEWHRDPELQKVDPIDILQVFEEQVKIAEKEAIEGRARQVNDKKRRARKARDEFKELLNELKESGHIISGTTWHSIHPVIENDPRYLELVGQTGSSPLELFWDLIDELDQVIEEHQRMIETILSERKSKIEESTTYEQYRSMIDGDERVHKIDQEIVQVTYEKLHTRVVRQNKEERRKAERKVRILADDLKYAYKKLDPPVELDATYEELLPRIQDTPEFIALTDEAQRRLAYEKFMRRLKLIKATFILFARYDATQQEKMQEREGSGGPSRHEGERARGGHESRERERDRERDHGSRSSRHERTRRELSARDTSEGPPLQSSSTTTRTFSANKRTAGAEHDKEDDRKVKQVRLEKSSNGKRMDAVMVSPRRQKRCVGVPDARWAADFGAIHDTTLKTRRHSIISFWLPTDGRRG</sequence>
<feature type="region of interest" description="Disordered" evidence="7">
    <location>
        <begin position="681"/>
        <end position="783"/>
    </location>
</feature>
<evidence type="ECO:0000256" key="4">
    <source>
        <dbReference type="ARBA" id="ARBA00023187"/>
    </source>
</evidence>
<feature type="domain" description="FF" evidence="9">
    <location>
        <begin position="598"/>
        <end position="661"/>
    </location>
</feature>
<dbReference type="Pfam" id="PF00397">
    <property type="entry name" value="WW"/>
    <property type="match status" value="1"/>
</dbReference>
<dbReference type="Proteomes" id="UP000249723">
    <property type="component" value="Unassembled WGS sequence"/>
</dbReference>
<feature type="region of interest" description="Disordered" evidence="7">
    <location>
        <begin position="123"/>
        <end position="147"/>
    </location>
</feature>
<feature type="domain" description="WW" evidence="8">
    <location>
        <begin position="41"/>
        <end position="68"/>
    </location>
</feature>
<dbReference type="SMART" id="SM00456">
    <property type="entry name" value="WW"/>
    <property type="match status" value="2"/>
</dbReference>
<dbReference type="FunFam" id="1.10.10.440:FF:000013">
    <property type="entry name" value="pre-mRNA-processing protein 40A isoform X1"/>
    <property type="match status" value="1"/>
</dbReference>
<feature type="region of interest" description="Disordered" evidence="7">
    <location>
        <begin position="1"/>
        <end position="31"/>
    </location>
</feature>
<evidence type="ECO:0000313" key="11">
    <source>
        <dbReference type="Proteomes" id="UP000249723"/>
    </source>
</evidence>
<evidence type="ECO:0000259" key="8">
    <source>
        <dbReference type="PROSITE" id="PS50020"/>
    </source>
</evidence>
<dbReference type="PROSITE" id="PS51676">
    <property type="entry name" value="FF"/>
    <property type="match status" value="2"/>
</dbReference>
<keyword evidence="4" id="KW-0508">mRNA splicing</keyword>
<dbReference type="Pfam" id="PF25432">
    <property type="entry name" value="FF_PRPF40A"/>
    <property type="match status" value="1"/>
</dbReference>
<dbReference type="Gene3D" id="1.10.10.440">
    <property type="entry name" value="FF domain"/>
    <property type="match status" value="3"/>
</dbReference>
<feature type="coiled-coil region" evidence="6">
    <location>
        <begin position="452"/>
        <end position="486"/>
    </location>
</feature>
<keyword evidence="6" id="KW-0175">Coiled coil</keyword>
<feature type="compositionally biased region" description="Basic residues" evidence="7">
    <location>
        <begin position="203"/>
        <end position="217"/>
    </location>
</feature>
<dbReference type="InterPro" id="IPR039726">
    <property type="entry name" value="Prp40-like"/>
</dbReference>
<dbReference type="InterPro" id="IPR036020">
    <property type="entry name" value="WW_dom_sf"/>
</dbReference>
<name>A0A2X0MNB3_9BASI</name>
<feature type="compositionally biased region" description="Basic and acidic residues" evidence="7">
    <location>
        <begin position="759"/>
        <end position="783"/>
    </location>
</feature>
<dbReference type="Pfam" id="PF01846">
    <property type="entry name" value="FF"/>
    <property type="match status" value="2"/>
</dbReference>
<dbReference type="Gene3D" id="2.20.70.10">
    <property type="match status" value="2"/>
</dbReference>
<keyword evidence="5" id="KW-0539">Nucleus</keyword>
<accession>A0A2X0MNB3</accession>
<gene>
    <name evidence="10" type="ORF">BZ3500_MVSOF-1268-A1-R1_CHR6-2G08616</name>
</gene>
<feature type="compositionally biased region" description="Basic and acidic residues" evidence="7">
    <location>
        <begin position="682"/>
        <end position="737"/>
    </location>
</feature>
<dbReference type="InterPro" id="IPR001202">
    <property type="entry name" value="WW_dom"/>
</dbReference>
<dbReference type="EMBL" id="FMWP01000047">
    <property type="protein sequence ID" value="SCZ93335.1"/>
    <property type="molecule type" value="Genomic_DNA"/>
</dbReference>
<dbReference type="GO" id="GO:0045292">
    <property type="term" value="P:mRNA cis splicing, via spliceosome"/>
    <property type="evidence" value="ECO:0007669"/>
    <property type="project" value="InterPro"/>
</dbReference>
<feature type="compositionally biased region" description="Polar residues" evidence="7">
    <location>
        <begin position="742"/>
        <end position="756"/>
    </location>
</feature>
<dbReference type="PROSITE" id="PS01159">
    <property type="entry name" value="WW_DOMAIN_1"/>
    <property type="match status" value="1"/>
</dbReference>
<dbReference type="GO" id="GO:0003723">
    <property type="term" value="F:RNA binding"/>
    <property type="evidence" value="ECO:0007669"/>
    <property type="project" value="TreeGrafter"/>
</dbReference>
<dbReference type="PANTHER" id="PTHR11864">
    <property type="entry name" value="PRE-MRNA-PROCESSING PROTEIN PRP40"/>
    <property type="match status" value="1"/>
</dbReference>